<proteinExistence type="predicted"/>
<feature type="chain" id="PRO_5046960049" description="Lipoprotein" evidence="1">
    <location>
        <begin position="23"/>
        <end position="172"/>
    </location>
</feature>
<reference evidence="2 3" key="1">
    <citation type="submission" date="2023-01" db="EMBL/GenBank/DDBJ databases">
        <title>Sporosarcina sp. nov., isolated from Korean tranditional fermented seafood 'Jeotgal'.</title>
        <authorList>
            <person name="Yang A.-I."/>
        </authorList>
    </citation>
    <scope>NUCLEOTIDE SEQUENCE [LARGE SCALE GENOMIC DNA]</scope>
    <source>
        <strain evidence="2 3">B2O-1</strain>
    </source>
</reference>
<evidence type="ECO:0008006" key="4">
    <source>
        <dbReference type="Google" id="ProtNLM"/>
    </source>
</evidence>
<accession>A0ABZ0KSG0</accession>
<evidence type="ECO:0000313" key="2">
    <source>
        <dbReference type="EMBL" id="WOV83244.1"/>
    </source>
</evidence>
<keyword evidence="3" id="KW-1185">Reference proteome</keyword>
<sequence length="172" mass="19111">MIRKTTCFITAALLILVLTACGRTVEERTDEAMQAARDAFEMNRKQPTESIDKVEFYKPVGWKADMMKEDRTFLISKRSQTYTAHYDPNAKQDSHAYYELLMADTSKEFIQKQTFSDAGVFGFAAISAHGDSSVEVVTGTGPVQVTAIVPKEDLVAAIARMMEIARSVQIAS</sequence>
<feature type="signal peptide" evidence="1">
    <location>
        <begin position="1"/>
        <end position="22"/>
    </location>
</feature>
<name>A0ABZ0KSG0_9BACL</name>
<dbReference type="RefSeq" id="WP_323690923.1">
    <property type="nucleotide sequence ID" value="NZ_CP116341.1"/>
</dbReference>
<protein>
    <recommendedName>
        <fullName evidence="4">Lipoprotein</fullName>
    </recommendedName>
</protein>
<keyword evidence="1" id="KW-0732">Signal</keyword>
<organism evidence="2 3">
    <name type="scientific">Sporosarcina jeotgali</name>
    <dbReference type="NCBI Taxonomy" id="3020056"/>
    <lineage>
        <taxon>Bacteria</taxon>
        <taxon>Bacillati</taxon>
        <taxon>Bacillota</taxon>
        <taxon>Bacilli</taxon>
        <taxon>Bacillales</taxon>
        <taxon>Caryophanaceae</taxon>
        <taxon>Sporosarcina</taxon>
    </lineage>
</organism>
<gene>
    <name evidence="2" type="ORF">PGH26_09935</name>
</gene>
<evidence type="ECO:0000313" key="3">
    <source>
        <dbReference type="Proteomes" id="UP001303532"/>
    </source>
</evidence>
<dbReference type="PROSITE" id="PS51257">
    <property type="entry name" value="PROKAR_LIPOPROTEIN"/>
    <property type="match status" value="1"/>
</dbReference>
<evidence type="ECO:0000256" key="1">
    <source>
        <dbReference type="SAM" id="SignalP"/>
    </source>
</evidence>
<dbReference type="Proteomes" id="UP001303532">
    <property type="component" value="Chromosome"/>
</dbReference>
<dbReference type="EMBL" id="CP116341">
    <property type="protein sequence ID" value="WOV83244.1"/>
    <property type="molecule type" value="Genomic_DNA"/>
</dbReference>